<feature type="compositionally biased region" description="Low complexity" evidence="1">
    <location>
        <begin position="542"/>
        <end position="557"/>
    </location>
</feature>
<comment type="caution">
    <text evidence="2">The sequence shown here is derived from an EMBL/GenBank/DDBJ whole genome shotgun (WGS) entry which is preliminary data.</text>
</comment>
<feature type="region of interest" description="Disordered" evidence="1">
    <location>
        <begin position="335"/>
        <end position="366"/>
    </location>
</feature>
<evidence type="ECO:0000313" key="2">
    <source>
        <dbReference type="EMBL" id="CAF3819164.1"/>
    </source>
</evidence>
<feature type="compositionally biased region" description="Polar residues" evidence="1">
    <location>
        <begin position="1701"/>
        <end position="1713"/>
    </location>
</feature>
<feature type="region of interest" description="Disordered" evidence="1">
    <location>
        <begin position="1701"/>
        <end position="1858"/>
    </location>
</feature>
<proteinExistence type="predicted"/>
<feature type="compositionally biased region" description="Polar residues" evidence="1">
    <location>
        <begin position="1734"/>
        <end position="1771"/>
    </location>
</feature>
<feature type="compositionally biased region" description="Basic and acidic residues" evidence="1">
    <location>
        <begin position="354"/>
        <end position="366"/>
    </location>
</feature>
<protein>
    <submittedName>
        <fullName evidence="2">Uncharacterized protein</fullName>
    </submittedName>
</protein>
<feature type="compositionally biased region" description="Low complexity" evidence="1">
    <location>
        <begin position="1777"/>
        <end position="1809"/>
    </location>
</feature>
<name>A0A819CJJ2_9BILA</name>
<reference evidence="2" key="1">
    <citation type="submission" date="2021-02" db="EMBL/GenBank/DDBJ databases">
        <authorList>
            <person name="Nowell W R."/>
        </authorList>
    </citation>
    <scope>NUCLEOTIDE SEQUENCE</scope>
</reference>
<feature type="compositionally biased region" description="Low complexity" evidence="1">
    <location>
        <begin position="1719"/>
        <end position="1728"/>
    </location>
</feature>
<evidence type="ECO:0000256" key="1">
    <source>
        <dbReference type="SAM" id="MobiDB-lite"/>
    </source>
</evidence>
<organism evidence="2 3">
    <name type="scientific">Adineta steineri</name>
    <dbReference type="NCBI Taxonomy" id="433720"/>
    <lineage>
        <taxon>Eukaryota</taxon>
        <taxon>Metazoa</taxon>
        <taxon>Spiralia</taxon>
        <taxon>Gnathifera</taxon>
        <taxon>Rotifera</taxon>
        <taxon>Eurotatoria</taxon>
        <taxon>Bdelloidea</taxon>
        <taxon>Adinetida</taxon>
        <taxon>Adinetidae</taxon>
        <taxon>Adineta</taxon>
    </lineage>
</organism>
<accession>A0A819CJJ2</accession>
<sequence length="1858" mass="214824">MQRQQISQVLSSDESSSRVLIHSAKKTSEHTLPLSITPSPMANTRRTICTQTVQEIQPSSPTKPIPSFAETQLLSVYYPSLDPKNPSTDDKCIFVEQQERQPVRYRATYDPLFSSQSTQTLPLSTYGSTLIIDKNQITKSNYEKHLNINDERSLPNESIEKSKYIYEEYTVQLNEKQNRTSSSSSSSVTTVIAQNEDLDSDYTSNLSSDAMNTQSSITSIPINHENKRISSWPPVPDDISPLNNQYEQKPSLHVQFSEQLINIIPPSARNSLNDESLSPPAVIPRTKIYENNQLQRLDTRPVNQSKWVKTQLDNSENSTNIVSNRVNTLRSIFEQDNSRSSDSSTLNSPINQTSRKEPEEKPSEYGDKIRFRIKDINSSTIHHAQPAKIIQHTINSKQDEHSTLSFKLDQIQKITNKQIQSLDDVGHYLQDGHTWQWNEIFWLSLTNSQRDQLKDLEHQLDSRPKNTNYSDLSSSSSSNETKQFKSTINITAAGAWQPKSQILPSSITKYTEANTINENQSSISSFGSAPLNPTYTRIGSQESISSSINQQQNLTSNKRTDSQITIIESGYSSSDDQQRYRPNSSTIIEESSTPKINSSKQSKHTSLNYEQFIYEYLLAYGTYTHSNNGSLILNINQQQIDLPSLAENISIDKNLSPFETESNELVLFIDGRMIIIPSNHWLVYREKYSHAQWIKNLKKVNRNIPEQFIPIIEEWLSNHVTISLDTNEINIDGLIIPLIEKLETYSSNEMYKYLLHIGYISYNTDEKLVYIGHNKLDIHPVLTSSSASSPQSIEQLTKLLRLLDHIHFHNENGSLLITDNFIIPNEYISNLYQKYQQEQVLNANELAKQLLQICQVEEDKNSQSLILTFQNQILHLKNFNEYHIKVLTQWLQQLNQQKLICITEQNDIIIYLNNINQQIFIHYEDVEIHMKTKQDSNIIRMHDIAHILLQFHYIKYSAGQFIFDNQQIVLDINQLNWLQSIIRSIRINEHKEQTDVELLDGQHIQLLEIPYEYMLPTTESEAVVNYLFQNGNIHYEVNRGDYTYLYVSPNDKIHSKDQELLSSHIRNIHIDKDNQRIEIEFLYDSKNYLEIPVNWYEQISQHDFTRSYIISMLFKNGGILNTDKFIFNNYTYLLKEKDNIINNYVEYINNHDGIKYDKVKNCLILQNLLNNSQLYLTPVHTEFIQKNQYRREDMKYILTKYSQLKQDEYNNWLLYYNNQCIQISFENNQQMLKEETSNELLYRYHSIINYMYNHGLIICNKTLKLIQIHFLNEILTIPIDQLHSIINRKIFHSPNNDILPFTSQQLSQWLLDHSNRLNSSHQDNIQLIYKNKFYDLPLIHHSEKSDLQLLFPFNKSLRLIQKTPSTTTLDIQQPNETNNYTTDPLLIFANYIHRTGSIYQDQFGRLIIKLNKDEVVIPQSDATTAIEAINTTPNRTGTIIARLINRLGRIQSNKSGGLTITIGKKSFELSKETIEEQNSIQKPISTKRQTNLPVLKVSKSADDLSSLNTKHTEFIDDQQILHTRYRTNPRSSYLQPYIIIIPDNETIRSTRFYIQYKQNSNSVQSTQPKLINPQYHQDIALRQARVYIHKHGEEEISYENLAEYLSKKKFNYLSSRTIRRMLKFSSSDDYFTYLSKKMSMIKAKQFVQESEEYSNESSFRSINSMTKLSHTPVNLNDDRLNSSGVYYNVRNGTTMYESNLYDEQQPNDSYNYPSKSMDRSLSSSSLNSEMLIRNTFSSRRSPLATSTGGQSLTTPEKNVTLPRTLSGQSNDGESESRATVSRSVSAAAKVITSKSDTMKSTTSSSAASSREASPNRTSGSKVGEDVAKKEKKSKFRTPSFLRKRKEKKEAANKDKAEK</sequence>
<feature type="compositionally biased region" description="Polar residues" evidence="1">
    <location>
        <begin position="562"/>
        <end position="600"/>
    </location>
</feature>
<dbReference type="EMBL" id="CAJOAZ010001470">
    <property type="protein sequence ID" value="CAF3819164.1"/>
    <property type="molecule type" value="Genomic_DNA"/>
</dbReference>
<feature type="compositionally biased region" description="Polar residues" evidence="1">
    <location>
        <begin position="1810"/>
        <end position="1820"/>
    </location>
</feature>
<feature type="compositionally biased region" description="Low complexity" evidence="1">
    <location>
        <begin position="338"/>
        <end position="348"/>
    </location>
</feature>
<feature type="region of interest" description="Disordered" evidence="1">
    <location>
        <begin position="459"/>
        <end position="480"/>
    </location>
</feature>
<gene>
    <name evidence="2" type="ORF">OXD698_LOCUS19331</name>
</gene>
<feature type="region of interest" description="Disordered" evidence="1">
    <location>
        <begin position="542"/>
        <end position="600"/>
    </location>
</feature>
<dbReference type="Proteomes" id="UP000663844">
    <property type="component" value="Unassembled WGS sequence"/>
</dbReference>
<feature type="compositionally biased region" description="Basic residues" evidence="1">
    <location>
        <begin position="1829"/>
        <end position="1846"/>
    </location>
</feature>
<evidence type="ECO:0000313" key="3">
    <source>
        <dbReference type="Proteomes" id="UP000663844"/>
    </source>
</evidence>
<feature type="compositionally biased region" description="Basic and acidic residues" evidence="1">
    <location>
        <begin position="1847"/>
        <end position="1858"/>
    </location>
</feature>